<dbReference type="InterPro" id="IPR022742">
    <property type="entry name" value="Hydrolase_4"/>
</dbReference>
<keyword evidence="4" id="KW-1185">Reference proteome</keyword>
<dbReference type="GO" id="GO:0016020">
    <property type="term" value="C:membrane"/>
    <property type="evidence" value="ECO:0007669"/>
    <property type="project" value="TreeGrafter"/>
</dbReference>
<dbReference type="InterPro" id="IPR050266">
    <property type="entry name" value="AB_hydrolase_sf"/>
</dbReference>
<feature type="domain" description="Serine aminopeptidase S33" evidence="2">
    <location>
        <begin position="143"/>
        <end position="240"/>
    </location>
</feature>
<reference evidence="3 4" key="1">
    <citation type="submission" date="2018-07" db="EMBL/GenBank/DDBJ databases">
        <title>The complete nuclear genome of the prasinophyte Chloropicon primus (CCMP1205).</title>
        <authorList>
            <person name="Pombert J.-F."/>
            <person name="Otis C."/>
            <person name="Turmel M."/>
            <person name="Lemieux C."/>
        </authorList>
    </citation>
    <scope>NUCLEOTIDE SEQUENCE [LARGE SCALE GENOMIC DNA]</scope>
    <source>
        <strain evidence="3 4">CCMP1205</strain>
    </source>
</reference>
<feature type="compositionally biased region" description="Basic residues" evidence="1">
    <location>
        <begin position="30"/>
        <end position="42"/>
    </location>
</feature>
<feature type="region of interest" description="Disordered" evidence="1">
    <location>
        <begin position="426"/>
        <end position="468"/>
    </location>
</feature>
<accession>A0A5B8MK40</accession>
<dbReference type="PANTHER" id="PTHR43798:SF33">
    <property type="entry name" value="HYDROLASE, PUTATIVE (AFU_ORTHOLOGUE AFUA_2G14860)-RELATED"/>
    <property type="match status" value="1"/>
</dbReference>
<sequence>MVREDGADVEFGFDALARGVFAKAAPSSGQRRRSKPYRSKARRYAEDLKSRATERKSCLHALGDEGDVTASEARQRSEELCERILRMAGRSPTPHDDALLLRRRHEEGKPMPPMPPSRFVGATTGMQLRRLEWGASTSSGEPAVVLLHGIGEAAEAWNPIASKLAQHGFRVHALDLRGHGQTSWSSSQQYDPQSMVADLKDFVLDLDLYKAPIAVAGVGVGAAVATEFASAYPKLVGLLVCIDYNPLGDDSRLRYCKIQGAKAVPTPQAALALLTSPLMREQRRTASSAKKAIDSMFTKSGGGELRPRMDPNFVFGATKASLGLSLASVECETVFLHTFTESEIEELRQCNVRASFRSLEKSSGFAVADSPFEVYAELKKLLNKTELFLDDETASRTPESLGLRPLPQYASLEEAFKALGPRKIPDRESIQAELDKLRTEGDPSSEDEADASGTGLSQNPSDYFGMVG</sequence>
<evidence type="ECO:0000313" key="4">
    <source>
        <dbReference type="Proteomes" id="UP000316726"/>
    </source>
</evidence>
<proteinExistence type="predicted"/>
<protein>
    <recommendedName>
        <fullName evidence="2">Serine aminopeptidase S33 domain-containing protein</fullName>
    </recommendedName>
</protein>
<dbReference type="Proteomes" id="UP000316726">
    <property type="component" value="Chromosome 4"/>
</dbReference>
<dbReference type="AlphaFoldDB" id="A0A5B8MK40"/>
<organism evidence="3 4">
    <name type="scientific">Chloropicon primus</name>
    <dbReference type="NCBI Taxonomy" id="1764295"/>
    <lineage>
        <taxon>Eukaryota</taxon>
        <taxon>Viridiplantae</taxon>
        <taxon>Chlorophyta</taxon>
        <taxon>Chloropicophyceae</taxon>
        <taxon>Chloropicales</taxon>
        <taxon>Chloropicaceae</taxon>
        <taxon>Chloropicon</taxon>
    </lineage>
</organism>
<gene>
    <name evidence="3" type="ORF">A3770_04p33250</name>
</gene>
<name>A0A5B8MK40_9CHLO</name>
<dbReference type="OrthoDB" id="565370at2759"/>
<evidence type="ECO:0000256" key="1">
    <source>
        <dbReference type="SAM" id="MobiDB-lite"/>
    </source>
</evidence>
<feature type="compositionally biased region" description="Basic and acidic residues" evidence="1">
    <location>
        <begin position="426"/>
        <end position="441"/>
    </location>
</feature>
<feature type="region of interest" description="Disordered" evidence="1">
    <location>
        <begin position="24"/>
        <end position="50"/>
    </location>
</feature>
<evidence type="ECO:0000259" key="2">
    <source>
        <dbReference type="Pfam" id="PF12146"/>
    </source>
</evidence>
<dbReference type="Pfam" id="PF12146">
    <property type="entry name" value="Hydrolase_4"/>
    <property type="match status" value="1"/>
</dbReference>
<dbReference type="SUPFAM" id="SSF53474">
    <property type="entry name" value="alpha/beta-Hydrolases"/>
    <property type="match status" value="1"/>
</dbReference>
<dbReference type="STRING" id="1764295.A0A5B8MK40"/>
<dbReference type="EMBL" id="CP031037">
    <property type="protein sequence ID" value="QDZ20807.1"/>
    <property type="molecule type" value="Genomic_DNA"/>
</dbReference>
<dbReference type="InterPro" id="IPR029058">
    <property type="entry name" value="AB_hydrolase_fold"/>
</dbReference>
<dbReference type="Gene3D" id="3.40.50.1820">
    <property type="entry name" value="alpha/beta hydrolase"/>
    <property type="match status" value="1"/>
</dbReference>
<dbReference type="PANTHER" id="PTHR43798">
    <property type="entry name" value="MONOACYLGLYCEROL LIPASE"/>
    <property type="match status" value="1"/>
</dbReference>
<evidence type="ECO:0000313" key="3">
    <source>
        <dbReference type="EMBL" id="QDZ20807.1"/>
    </source>
</evidence>